<sequence length="69" mass="7936">MERYTARVREVYGGRDREREGCEEKKEVCPDHLRSGKPPSPFPTHMPLYRRQRATECVNGSMGKAKGGR</sequence>
<evidence type="ECO:0000313" key="1">
    <source>
        <dbReference type="EMBL" id="KAL1259340.1"/>
    </source>
</evidence>
<evidence type="ECO:0000313" key="2">
    <source>
        <dbReference type="Proteomes" id="UP001558613"/>
    </source>
</evidence>
<proteinExistence type="predicted"/>
<organism evidence="1 2">
    <name type="scientific">Cirrhinus molitorella</name>
    <name type="common">mud carp</name>
    <dbReference type="NCBI Taxonomy" id="172907"/>
    <lineage>
        <taxon>Eukaryota</taxon>
        <taxon>Metazoa</taxon>
        <taxon>Chordata</taxon>
        <taxon>Craniata</taxon>
        <taxon>Vertebrata</taxon>
        <taxon>Euteleostomi</taxon>
        <taxon>Actinopterygii</taxon>
        <taxon>Neopterygii</taxon>
        <taxon>Teleostei</taxon>
        <taxon>Ostariophysi</taxon>
        <taxon>Cypriniformes</taxon>
        <taxon>Cyprinidae</taxon>
        <taxon>Labeoninae</taxon>
        <taxon>Labeonini</taxon>
        <taxon>Cirrhinus</taxon>
    </lineage>
</organism>
<accession>A0ABR3M2H6</accession>
<keyword evidence="2" id="KW-1185">Reference proteome</keyword>
<reference evidence="1 2" key="1">
    <citation type="submission" date="2023-09" db="EMBL/GenBank/DDBJ databases">
        <authorList>
            <person name="Wang M."/>
        </authorList>
    </citation>
    <scope>NUCLEOTIDE SEQUENCE [LARGE SCALE GENOMIC DNA]</scope>
    <source>
        <strain evidence="1">GT-2023</strain>
        <tissue evidence="1">Liver</tissue>
    </source>
</reference>
<protein>
    <submittedName>
        <fullName evidence="1">Uncharacterized protein</fullName>
    </submittedName>
</protein>
<dbReference type="Proteomes" id="UP001558613">
    <property type="component" value="Unassembled WGS sequence"/>
</dbReference>
<name>A0ABR3M2H6_9TELE</name>
<dbReference type="EMBL" id="JAYMGO010000016">
    <property type="protein sequence ID" value="KAL1259340.1"/>
    <property type="molecule type" value="Genomic_DNA"/>
</dbReference>
<comment type="caution">
    <text evidence="1">The sequence shown here is derived from an EMBL/GenBank/DDBJ whole genome shotgun (WGS) entry which is preliminary data.</text>
</comment>
<gene>
    <name evidence="1" type="ORF">QQF64_009917</name>
</gene>